<accession>A0A6M0S3W1</accession>
<keyword evidence="2" id="KW-0808">Transferase</keyword>
<protein>
    <submittedName>
        <fullName evidence="2">Glycosyltransferase</fullName>
    </submittedName>
</protein>
<reference evidence="2 3" key="1">
    <citation type="journal article" date="2020" name="Microb. Ecol.">
        <title>Ecogenomics of the Marine Benthic Filamentous Cyanobacterium Adonisia.</title>
        <authorList>
            <person name="Walter J.M."/>
            <person name="Coutinho F.H."/>
            <person name="Leomil L."/>
            <person name="Hargreaves P.I."/>
            <person name="Campeao M.E."/>
            <person name="Vieira V.V."/>
            <person name="Silva B.S."/>
            <person name="Fistarol G.O."/>
            <person name="Salomon P.S."/>
            <person name="Sawabe T."/>
            <person name="Mino S."/>
            <person name="Hosokawa M."/>
            <person name="Miyashita H."/>
            <person name="Maruyama F."/>
            <person name="van Verk M.C."/>
            <person name="Dutilh B.E."/>
            <person name="Thompson C.C."/>
            <person name="Thompson F.L."/>
        </authorList>
    </citation>
    <scope>NUCLEOTIDE SEQUENCE [LARGE SCALE GENOMIC DNA]</scope>
    <source>
        <strain evidence="2 3">CCMR0082</strain>
    </source>
</reference>
<dbReference type="PANTHER" id="PTHR22916">
    <property type="entry name" value="GLYCOSYLTRANSFERASE"/>
    <property type="match status" value="1"/>
</dbReference>
<dbReference type="Gene3D" id="3.90.550.10">
    <property type="entry name" value="Spore Coat Polysaccharide Biosynthesis Protein SpsA, Chain A"/>
    <property type="match status" value="1"/>
</dbReference>
<comment type="caution">
    <text evidence="2">The sequence shown here is derived from an EMBL/GenBank/DDBJ whole genome shotgun (WGS) entry which is preliminary data.</text>
</comment>
<gene>
    <name evidence="2" type="ORF">D0962_10345</name>
</gene>
<dbReference type="AlphaFoldDB" id="A0A6M0S3W1"/>
<dbReference type="InterPro" id="IPR029044">
    <property type="entry name" value="Nucleotide-diphossugar_trans"/>
</dbReference>
<dbReference type="GO" id="GO:0016758">
    <property type="term" value="F:hexosyltransferase activity"/>
    <property type="evidence" value="ECO:0007669"/>
    <property type="project" value="UniProtKB-ARBA"/>
</dbReference>
<dbReference type="EMBL" id="QZCE01000002">
    <property type="protein sequence ID" value="NEZ63177.1"/>
    <property type="molecule type" value="Genomic_DNA"/>
</dbReference>
<evidence type="ECO:0000259" key="1">
    <source>
        <dbReference type="Pfam" id="PF00535"/>
    </source>
</evidence>
<dbReference type="Pfam" id="PF00535">
    <property type="entry name" value="Glycos_transf_2"/>
    <property type="match status" value="1"/>
</dbReference>
<feature type="domain" description="Glycosyltransferase 2-like" evidence="1">
    <location>
        <begin position="5"/>
        <end position="122"/>
    </location>
</feature>
<evidence type="ECO:0000313" key="3">
    <source>
        <dbReference type="Proteomes" id="UP000473574"/>
    </source>
</evidence>
<dbReference type="Proteomes" id="UP000473574">
    <property type="component" value="Unassembled WGS sequence"/>
</dbReference>
<dbReference type="RefSeq" id="WP_163662356.1">
    <property type="nucleotide sequence ID" value="NZ_QZCE01000002.1"/>
</dbReference>
<sequence>MPKVSVIVPNYNHAAYLPKRLESIYQQTFQDFEVVILDDCSKDNSREIINAYRERPNTHILFNAKNTGSPFAQWRKGLAQVKGEFIWIAESDDYADPEFLEQLVSILDANPSVGLVYSRSWLVNSTNKVLGDSTVWTNDLDPERWQHNYVNSGKAEIEQFLLQKNCIPNASAVLLRESVVRRVSLPDTNYRLCGDWLYWMRILAQSDIAFVANPLNYWRQDSSNARVPNAGTLEWLEGQKVLGYGLDVISADELTRVQTLFTFLQRCWEWQRAYIENISESKTHDNNLTGLNLDSLKHRLVKLWGR</sequence>
<proteinExistence type="predicted"/>
<name>A0A6M0S3W1_9CYAN</name>
<evidence type="ECO:0000313" key="2">
    <source>
        <dbReference type="EMBL" id="NEZ63177.1"/>
    </source>
</evidence>
<dbReference type="SUPFAM" id="SSF53448">
    <property type="entry name" value="Nucleotide-diphospho-sugar transferases"/>
    <property type="match status" value="1"/>
</dbReference>
<dbReference type="InterPro" id="IPR001173">
    <property type="entry name" value="Glyco_trans_2-like"/>
</dbReference>
<organism evidence="2 3">
    <name type="scientific">Adonisia turfae CCMR0082</name>
    <dbReference type="NCBI Taxonomy" id="2304604"/>
    <lineage>
        <taxon>Bacteria</taxon>
        <taxon>Bacillati</taxon>
        <taxon>Cyanobacteriota</taxon>
        <taxon>Adonisia</taxon>
        <taxon>Adonisia turfae</taxon>
    </lineage>
</organism>
<dbReference type="PANTHER" id="PTHR22916:SF3">
    <property type="entry name" value="UDP-GLCNAC:BETAGAL BETA-1,3-N-ACETYLGLUCOSAMINYLTRANSFERASE-LIKE PROTEIN 1"/>
    <property type="match status" value="1"/>
</dbReference>